<keyword evidence="5" id="KW-1185">Reference proteome</keyword>
<protein>
    <submittedName>
        <fullName evidence="4">PH (Pleckstrin Homology) domain-containing protein</fullName>
    </submittedName>
</protein>
<dbReference type="RefSeq" id="WP_130484587.1">
    <property type="nucleotide sequence ID" value="NZ_SGWW01000001.1"/>
</dbReference>
<reference evidence="4 5" key="1">
    <citation type="journal article" date="2015" name="Stand. Genomic Sci.">
        <title>Genomic Encyclopedia of Bacterial and Archaeal Type Strains, Phase III: the genomes of soil and plant-associated and newly described type strains.</title>
        <authorList>
            <person name="Whitman W.B."/>
            <person name="Woyke T."/>
            <person name="Klenk H.P."/>
            <person name="Zhou Y."/>
            <person name="Lilburn T.G."/>
            <person name="Beck B.J."/>
            <person name="De Vos P."/>
            <person name="Vandamme P."/>
            <person name="Eisen J.A."/>
            <person name="Garrity G."/>
            <person name="Hugenholtz P."/>
            <person name="Kyrpides N.C."/>
        </authorList>
    </citation>
    <scope>NUCLEOTIDE SEQUENCE [LARGE SCALE GENOMIC DNA]</scope>
    <source>
        <strain evidence="4 5">CV2</strain>
    </source>
</reference>
<keyword evidence="2" id="KW-0812">Transmembrane</keyword>
<feature type="transmembrane region" description="Helical" evidence="2">
    <location>
        <begin position="40"/>
        <end position="59"/>
    </location>
</feature>
<dbReference type="InterPro" id="IPR019692">
    <property type="entry name" value="CFP-6_PH"/>
</dbReference>
<evidence type="ECO:0000256" key="1">
    <source>
        <dbReference type="SAM" id="MobiDB-lite"/>
    </source>
</evidence>
<proteinExistence type="predicted"/>
<dbReference type="Pfam" id="PF10756">
    <property type="entry name" value="bPH_6"/>
    <property type="match status" value="1"/>
</dbReference>
<evidence type="ECO:0000259" key="3">
    <source>
        <dbReference type="Pfam" id="PF10756"/>
    </source>
</evidence>
<dbReference type="OrthoDB" id="5148800at2"/>
<feature type="transmembrane region" description="Helical" evidence="2">
    <location>
        <begin position="189"/>
        <end position="207"/>
    </location>
</feature>
<evidence type="ECO:0000256" key="2">
    <source>
        <dbReference type="SAM" id="Phobius"/>
    </source>
</evidence>
<comment type="caution">
    <text evidence="4">The sequence shown here is derived from an EMBL/GenBank/DDBJ whole genome shotgun (WGS) entry which is preliminary data.</text>
</comment>
<feature type="domain" description="Low molecular weight protein antigen 6 PH" evidence="3">
    <location>
        <begin position="60"/>
        <end position="126"/>
    </location>
</feature>
<feature type="region of interest" description="Disordered" evidence="1">
    <location>
        <begin position="123"/>
        <end position="153"/>
    </location>
</feature>
<keyword evidence="2" id="KW-1133">Transmembrane helix</keyword>
<organism evidence="4 5">
    <name type="scientific">Microcella putealis</name>
    <dbReference type="NCBI Taxonomy" id="337005"/>
    <lineage>
        <taxon>Bacteria</taxon>
        <taxon>Bacillati</taxon>
        <taxon>Actinomycetota</taxon>
        <taxon>Actinomycetes</taxon>
        <taxon>Micrococcales</taxon>
        <taxon>Microbacteriaceae</taxon>
        <taxon>Microcella</taxon>
    </lineage>
</organism>
<sequence length="208" mass="22544">MARQESVEFRSRLNQVAAIGVWMLGGAILLASLLAGLTEVLQNLPLAGAIAMLGWAALWRPGVRVDNEAVELRNVTHTARIPWDAVIDVDTKFALTVRTPSRVYTAWAAPAPGRFSSRVALRRTRRRATAEDGDPLRPTPLGERTSDLPSTDSGDAALVVRERWRRLLDDGHITIGAADQAVATRRPHVATIAVTTALVATWIAIAFA</sequence>
<accession>A0A4V2EXH5</accession>
<gene>
    <name evidence="4" type="ORF">EV141_0739</name>
</gene>
<name>A0A4V2EXH5_9MICO</name>
<keyword evidence="2" id="KW-0472">Membrane</keyword>
<feature type="transmembrane region" description="Helical" evidence="2">
    <location>
        <begin position="12"/>
        <end position="34"/>
    </location>
</feature>
<evidence type="ECO:0000313" key="5">
    <source>
        <dbReference type="Proteomes" id="UP000293519"/>
    </source>
</evidence>
<dbReference type="Proteomes" id="UP000293519">
    <property type="component" value="Unassembled WGS sequence"/>
</dbReference>
<dbReference type="AlphaFoldDB" id="A0A4V2EXH5"/>
<dbReference type="EMBL" id="SGWW01000001">
    <property type="protein sequence ID" value="RZS59510.1"/>
    <property type="molecule type" value="Genomic_DNA"/>
</dbReference>
<evidence type="ECO:0000313" key="4">
    <source>
        <dbReference type="EMBL" id="RZS59510.1"/>
    </source>
</evidence>